<accession>L8GJQ6</accession>
<gene>
    <name evidence="1" type="ORF">ACA1_096340</name>
</gene>
<proteinExistence type="predicted"/>
<organism evidence="1 2">
    <name type="scientific">Acanthamoeba castellanii (strain ATCC 30010 / Neff)</name>
    <dbReference type="NCBI Taxonomy" id="1257118"/>
    <lineage>
        <taxon>Eukaryota</taxon>
        <taxon>Amoebozoa</taxon>
        <taxon>Discosea</taxon>
        <taxon>Longamoebia</taxon>
        <taxon>Centramoebida</taxon>
        <taxon>Acanthamoebidae</taxon>
        <taxon>Acanthamoeba</taxon>
    </lineage>
</organism>
<dbReference type="AlphaFoldDB" id="L8GJQ6"/>
<dbReference type="VEuPathDB" id="AmoebaDB:ACA1_096340"/>
<dbReference type="KEGG" id="acan:ACA1_096340"/>
<sequence length="68" mass="7051">MRRCAAKLADCKDACQNFEADPSTCLTCIGDGADACCPCFQKVFGPSFPCDQPTASSAPSSAPSTRKA</sequence>
<evidence type="ECO:0000313" key="2">
    <source>
        <dbReference type="Proteomes" id="UP000011083"/>
    </source>
</evidence>
<keyword evidence="2" id="KW-1185">Reference proteome</keyword>
<name>L8GJQ6_ACACF</name>
<evidence type="ECO:0000313" key="1">
    <source>
        <dbReference type="EMBL" id="ELR12963.1"/>
    </source>
</evidence>
<dbReference type="EMBL" id="KB008103">
    <property type="protein sequence ID" value="ELR12963.1"/>
    <property type="molecule type" value="Genomic_DNA"/>
</dbReference>
<dbReference type="RefSeq" id="XP_004334976.1">
    <property type="nucleotide sequence ID" value="XM_004334928.1"/>
</dbReference>
<dbReference type="GeneID" id="14913138"/>
<reference evidence="1 2" key="1">
    <citation type="journal article" date="2013" name="Genome Biol.">
        <title>Genome of Acanthamoeba castellanii highlights extensive lateral gene transfer and early evolution of tyrosine kinase signaling.</title>
        <authorList>
            <person name="Clarke M."/>
            <person name="Lohan A.J."/>
            <person name="Liu B."/>
            <person name="Lagkouvardos I."/>
            <person name="Roy S."/>
            <person name="Zafar N."/>
            <person name="Bertelli C."/>
            <person name="Schilde C."/>
            <person name="Kianianmomeni A."/>
            <person name="Burglin T.R."/>
            <person name="Frech C."/>
            <person name="Turcotte B."/>
            <person name="Kopec K.O."/>
            <person name="Synnott J.M."/>
            <person name="Choo C."/>
            <person name="Paponov I."/>
            <person name="Finkler A."/>
            <person name="Soon Heng Tan C."/>
            <person name="Hutchins A.P."/>
            <person name="Weinmeier T."/>
            <person name="Rattei T."/>
            <person name="Chu J.S."/>
            <person name="Gimenez G."/>
            <person name="Irimia M."/>
            <person name="Rigden D.J."/>
            <person name="Fitzpatrick D.A."/>
            <person name="Lorenzo-Morales J."/>
            <person name="Bateman A."/>
            <person name="Chiu C.H."/>
            <person name="Tang P."/>
            <person name="Hegemann P."/>
            <person name="Fromm H."/>
            <person name="Raoult D."/>
            <person name="Greub G."/>
            <person name="Miranda-Saavedra D."/>
            <person name="Chen N."/>
            <person name="Nash P."/>
            <person name="Ginger M.L."/>
            <person name="Horn M."/>
            <person name="Schaap P."/>
            <person name="Caler L."/>
            <person name="Loftus B."/>
        </authorList>
    </citation>
    <scope>NUCLEOTIDE SEQUENCE [LARGE SCALE GENOMIC DNA]</scope>
    <source>
        <strain evidence="1 2">Neff</strain>
    </source>
</reference>
<dbReference type="Proteomes" id="UP000011083">
    <property type="component" value="Unassembled WGS sequence"/>
</dbReference>
<protein>
    <submittedName>
        <fullName evidence="1">Uncharacterized protein</fullName>
    </submittedName>
</protein>